<dbReference type="InterPro" id="IPR022617">
    <property type="entry name" value="Rad60/SUMO-like_dom"/>
</dbReference>
<keyword evidence="4" id="KW-0378">Hydrolase</keyword>
<keyword evidence="12" id="KW-1185">Reference proteome</keyword>
<keyword evidence="6" id="KW-0119">Carbohydrate metabolism</keyword>
<dbReference type="Gene3D" id="1.50.10.10">
    <property type="match status" value="1"/>
</dbReference>
<reference evidence="11 12" key="1">
    <citation type="submission" date="2019-09" db="EMBL/GenBank/DDBJ databases">
        <title>A chromosome-level genome assembly of the Chinese tupelo Nyssa sinensis.</title>
        <authorList>
            <person name="Yang X."/>
            <person name="Kang M."/>
            <person name="Yang Y."/>
            <person name="Xiong H."/>
            <person name="Wang M."/>
            <person name="Zhang Z."/>
            <person name="Wang Z."/>
            <person name="Wu H."/>
            <person name="Ma T."/>
            <person name="Liu J."/>
            <person name="Xi Z."/>
        </authorList>
    </citation>
    <scope>NUCLEOTIDE SEQUENCE [LARGE SCALE GENOMIC DNA]</scope>
    <source>
        <strain evidence="11">J267</strain>
        <tissue evidence="11">Leaf</tissue>
    </source>
</reference>
<evidence type="ECO:0000256" key="6">
    <source>
        <dbReference type="ARBA" id="ARBA00023277"/>
    </source>
</evidence>
<evidence type="ECO:0000256" key="2">
    <source>
        <dbReference type="ARBA" id="ARBA00007072"/>
    </source>
</evidence>
<dbReference type="EC" id="3.2.1.4" evidence="3"/>
<dbReference type="SUPFAM" id="SSF48208">
    <property type="entry name" value="Six-hairpin glycosidases"/>
    <property type="match status" value="1"/>
</dbReference>
<comment type="catalytic activity">
    <reaction evidence="1">
        <text>Endohydrolysis of (1-&gt;4)-beta-D-glucosidic linkages in cellulose, lichenin and cereal beta-D-glucans.</text>
        <dbReference type="EC" id="3.2.1.4"/>
    </reaction>
</comment>
<proteinExistence type="inferred from homology"/>
<dbReference type="GO" id="GO:0008810">
    <property type="term" value="F:cellulase activity"/>
    <property type="evidence" value="ECO:0007669"/>
    <property type="project" value="UniProtKB-EC"/>
</dbReference>
<protein>
    <recommendedName>
        <fullName evidence="3">cellulase</fullName>
        <ecNumber evidence="3">3.2.1.4</ecNumber>
    </recommendedName>
</protein>
<dbReference type="AlphaFoldDB" id="A0A5J5AC19"/>
<dbReference type="OrthoDB" id="10257085at2759"/>
<gene>
    <name evidence="11" type="ORF">F0562_008764</name>
</gene>
<feature type="domain" description="Rad60/SUMO-like" evidence="10">
    <location>
        <begin position="20"/>
        <end position="57"/>
    </location>
</feature>
<keyword evidence="5" id="KW-0136">Cellulose degradation</keyword>
<sequence>MSGVTNQEEDKKPADQSAHINLKVKGQDGNEVFFRIKRSTQLRKLMNAYCDRQSLEMEEGDEIDAMLHQTGEKHSQRVCSTTNRSVPASLPYNQRVTWRHHSGLTDGLEQGVDLVGGYYDAGDNVKFGLPMAFTVTMLSWGVIEYGEQIVAAGEYGHALEAIKWGTDYFIKSHTRPNVLWAQVGDANTDHYCWQRPEDMTTSRQAYKVDENNPGSDLAGETAAAMAAAAIVFRRTNPRYSQLLLHHAQQLFEFGDKYRGKYDDSVGVAKGYYSSVSGYKDELLWAALWLYKATDKEVYLEYIIDKAHSFGGITWAITEFSWDVKYAGLQIIASMLPKEERHKEHSHILQQYRSKAEHYICACLNKNNFTNIQRTPGGLLRSTATGKWWTPKKSSSFAKSQIDYILGSNPMATSYLVGYGPNHPKRVHHRGASIESYRESKGFIGCTQGYDNWYGRQDQNPNILFGALVGGPDEKDQFRDDRGNYMQTEACTYNTAPMVGIFAKLYGMEDSNKSASNIPLVSSSWM</sequence>
<dbReference type="EMBL" id="CM018046">
    <property type="protein sequence ID" value="KAA8527007.1"/>
    <property type="molecule type" value="Genomic_DNA"/>
</dbReference>
<feature type="domain" description="Glycoside hydrolase family 9" evidence="9">
    <location>
        <begin position="89"/>
        <end position="500"/>
    </location>
</feature>
<evidence type="ECO:0000313" key="12">
    <source>
        <dbReference type="Proteomes" id="UP000325577"/>
    </source>
</evidence>
<evidence type="ECO:0000259" key="9">
    <source>
        <dbReference type="Pfam" id="PF00759"/>
    </source>
</evidence>
<dbReference type="Pfam" id="PF11976">
    <property type="entry name" value="Rad60-SLD"/>
    <property type="match status" value="1"/>
</dbReference>
<dbReference type="InterPro" id="IPR001701">
    <property type="entry name" value="Glyco_hydro_9"/>
</dbReference>
<organism evidence="11 12">
    <name type="scientific">Nyssa sinensis</name>
    <dbReference type="NCBI Taxonomy" id="561372"/>
    <lineage>
        <taxon>Eukaryota</taxon>
        <taxon>Viridiplantae</taxon>
        <taxon>Streptophyta</taxon>
        <taxon>Embryophyta</taxon>
        <taxon>Tracheophyta</taxon>
        <taxon>Spermatophyta</taxon>
        <taxon>Magnoliopsida</taxon>
        <taxon>eudicotyledons</taxon>
        <taxon>Gunneridae</taxon>
        <taxon>Pentapetalae</taxon>
        <taxon>asterids</taxon>
        <taxon>Cornales</taxon>
        <taxon>Nyssaceae</taxon>
        <taxon>Nyssa</taxon>
    </lineage>
</organism>
<evidence type="ECO:0000313" key="11">
    <source>
        <dbReference type="EMBL" id="KAA8527007.1"/>
    </source>
</evidence>
<dbReference type="InterPro" id="IPR012341">
    <property type="entry name" value="6hp_glycosidase-like_sf"/>
</dbReference>
<comment type="similarity">
    <text evidence="2">Belongs to the glycosyl hydrolase 9 (cellulase E) family.</text>
</comment>
<accession>A0A5J5AC19</accession>
<dbReference type="InterPro" id="IPR008928">
    <property type="entry name" value="6-hairpin_glycosidase_sf"/>
</dbReference>
<evidence type="ECO:0000256" key="7">
    <source>
        <dbReference type="ARBA" id="ARBA00023295"/>
    </source>
</evidence>
<evidence type="ECO:0000256" key="5">
    <source>
        <dbReference type="ARBA" id="ARBA00023001"/>
    </source>
</evidence>
<dbReference type="Pfam" id="PF00759">
    <property type="entry name" value="Glyco_hydro_9"/>
    <property type="match status" value="1"/>
</dbReference>
<dbReference type="SUPFAM" id="SSF54236">
    <property type="entry name" value="Ubiquitin-like"/>
    <property type="match status" value="1"/>
</dbReference>
<evidence type="ECO:0000256" key="8">
    <source>
        <dbReference type="ARBA" id="ARBA00023326"/>
    </source>
</evidence>
<dbReference type="GO" id="GO:0030245">
    <property type="term" value="P:cellulose catabolic process"/>
    <property type="evidence" value="ECO:0007669"/>
    <property type="project" value="UniProtKB-KW"/>
</dbReference>
<evidence type="ECO:0000259" key="10">
    <source>
        <dbReference type="Pfam" id="PF11976"/>
    </source>
</evidence>
<evidence type="ECO:0000256" key="1">
    <source>
        <dbReference type="ARBA" id="ARBA00000966"/>
    </source>
</evidence>
<dbReference type="InterPro" id="IPR029071">
    <property type="entry name" value="Ubiquitin-like_domsf"/>
</dbReference>
<evidence type="ECO:0000256" key="4">
    <source>
        <dbReference type="ARBA" id="ARBA00022801"/>
    </source>
</evidence>
<keyword evidence="7" id="KW-0326">Glycosidase</keyword>
<dbReference type="Gene3D" id="3.10.20.90">
    <property type="entry name" value="Phosphatidylinositol 3-kinase Catalytic Subunit, Chain A, domain 1"/>
    <property type="match status" value="1"/>
</dbReference>
<keyword evidence="8" id="KW-0624">Polysaccharide degradation</keyword>
<dbReference type="PANTHER" id="PTHR22298">
    <property type="entry name" value="ENDO-1,4-BETA-GLUCANASE"/>
    <property type="match status" value="1"/>
</dbReference>
<evidence type="ECO:0000256" key="3">
    <source>
        <dbReference type="ARBA" id="ARBA00012601"/>
    </source>
</evidence>
<name>A0A5J5AC19_9ASTE</name>
<dbReference type="Proteomes" id="UP000325577">
    <property type="component" value="Linkage Group LG3"/>
</dbReference>